<keyword evidence="2" id="KW-1185">Reference proteome</keyword>
<reference evidence="1" key="1">
    <citation type="journal article" date="2022" name="Int. J. Mol. Sci.">
        <title>Draft Genome of Tanacetum Coccineum: Genomic Comparison of Closely Related Tanacetum-Family Plants.</title>
        <authorList>
            <person name="Yamashiro T."/>
            <person name="Shiraishi A."/>
            <person name="Nakayama K."/>
            <person name="Satake H."/>
        </authorList>
    </citation>
    <scope>NUCLEOTIDE SEQUENCE</scope>
</reference>
<reference evidence="1" key="2">
    <citation type="submission" date="2022-01" db="EMBL/GenBank/DDBJ databases">
        <authorList>
            <person name="Yamashiro T."/>
            <person name="Shiraishi A."/>
            <person name="Satake H."/>
            <person name="Nakayama K."/>
        </authorList>
    </citation>
    <scope>NUCLEOTIDE SEQUENCE</scope>
</reference>
<dbReference type="Proteomes" id="UP001151760">
    <property type="component" value="Unassembled WGS sequence"/>
</dbReference>
<name>A0ABQ5DHU8_9ASTR</name>
<proteinExistence type="predicted"/>
<comment type="caution">
    <text evidence="1">The sequence shown here is derived from an EMBL/GenBank/DDBJ whole genome shotgun (WGS) entry which is preliminary data.</text>
</comment>
<organism evidence="1 2">
    <name type="scientific">Tanacetum coccineum</name>
    <dbReference type="NCBI Taxonomy" id="301880"/>
    <lineage>
        <taxon>Eukaryota</taxon>
        <taxon>Viridiplantae</taxon>
        <taxon>Streptophyta</taxon>
        <taxon>Embryophyta</taxon>
        <taxon>Tracheophyta</taxon>
        <taxon>Spermatophyta</taxon>
        <taxon>Magnoliopsida</taxon>
        <taxon>eudicotyledons</taxon>
        <taxon>Gunneridae</taxon>
        <taxon>Pentapetalae</taxon>
        <taxon>asterids</taxon>
        <taxon>campanulids</taxon>
        <taxon>Asterales</taxon>
        <taxon>Asteraceae</taxon>
        <taxon>Asteroideae</taxon>
        <taxon>Anthemideae</taxon>
        <taxon>Anthemidinae</taxon>
        <taxon>Tanacetum</taxon>
    </lineage>
</organism>
<dbReference type="EMBL" id="BQNB010015334">
    <property type="protein sequence ID" value="GJT38805.1"/>
    <property type="molecule type" value="Genomic_DNA"/>
</dbReference>
<gene>
    <name evidence="1" type="ORF">Tco_0938670</name>
</gene>
<evidence type="ECO:0000313" key="1">
    <source>
        <dbReference type="EMBL" id="GJT38805.1"/>
    </source>
</evidence>
<sequence length="163" mass="17882">MAAEVVVVVGEDGGAKWRGDGGGDVEAAGVMMWSGSMMGCGGEWGELAEGHRESHRKNVDGDRKVESGRNRKICGQIKGLLPIEGQKGQFKGSSTRWQRQTSFTSSHWLRPKKECHIGLKEAQRKWQFTLVTLSKEAQAVSITDCQAGNPCEIRCDPTVESEY</sequence>
<protein>
    <submittedName>
        <fullName evidence="1">Uncharacterized protein</fullName>
    </submittedName>
</protein>
<evidence type="ECO:0000313" key="2">
    <source>
        <dbReference type="Proteomes" id="UP001151760"/>
    </source>
</evidence>
<accession>A0ABQ5DHU8</accession>